<dbReference type="SMART" id="SM00388">
    <property type="entry name" value="HisKA"/>
    <property type="match status" value="1"/>
</dbReference>
<gene>
    <name evidence="8" type="primary">walK_2</name>
    <name evidence="8" type="ORF">C1752_01075</name>
</gene>
<dbReference type="Gene3D" id="1.10.287.130">
    <property type="match status" value="1"/>
</dbReference>
<dbReference type="EMBL" id="PQWO01000002">
    <property type="protein sequence ID" value="PZD74478.1"/>
    <property type="molecule type" value="Genomic_DNA"/>
</dbReference>
<keyword evidence="3" id="KW-0597">Phosphoprotein</keyword>
<dbReference type="InterPro" id="IPR019278">
    <property type="entry name" value="DICT_dom"/>
</dbReference>
<dbReference type="InterPro" id="IPR033415">
    <property type="entry name" value="CHASE6_C"/>
</dbReference>
<dbReference type="Pfam" id="PF17150">
    <property type="entry name" value="CHASE6_C"/>
    <property type="match status" value="1"/>
</dbReference>
<dbReference type="PROSITE" id="PS50109">
    <property type="entry name" value="HIS_KIN"/>
    <property type="match status" value="1"/>
</dbReference>
<protein>
    <recommendedName>
        <fullName evidence="2">histidine kinase</fullName>
        <ecNumber evidence="2">2.7.13.3</ecNumber>
    </recommendedName>
</protein>
<keyword evidence="6" id="KW-0902">Two-component regulatory system</keyword>
<evidence type="ECO:0000259" key="7">
    <source>
        <dbReference type="PROSITE" id="PS50109"/>
    </source>
</evidence>
<dbReference type="Proteomes" id="UP000248857">
    <property type="component" value="Unassembled WGS sequence"/>
</dbReference>
<comment type="catalytic activity">
    <reaction evidence="1">
        <text>ATP + protein L-histidine = ADP + protein N-phospho-L-histidine.</text>
        <dbReference type="EC" id="2.7.13.3"/>
    </reaction>
</comment>
<dbReference type="InterPro" id="IPR003018">
    <property type="entry name" value="GAF"/>
</dbReference>
<dbReference type="PANTHER" id="PTHR45569:SF1">
    <property type="entry name" value="SENSOR PROTEIN KDPD"/>
    <property type="match status" value="1"/>
</dbReference>
<dbReference type="AlphaFoldDB" id="A0A2W1JMD8"/>
<dbReference type="PRINTS" id="PR00344">
    <property type="entry name" value="BCTRLSENSOR"/>
</dbReference>
<dbReference type="InterPro" id="IPR036890">
    <property type="entry name" value="HATPase_C_sf"/>
</dbReference>
<dbReference type="Gene3D" id="3.30.565.10">
    <property type="entry name" value="Histidine kinase-like ATPase, C-terminal domain"/>
    <property type="match status" value="1"/>
</dbReference>
<dbReference type="CDD" id="cd00082">
    <property type="entry name" value="HisKA"/>
    <property type="match status" value="1"/>
</dbReference>
<dbReference type="Pfam" id="PF01590">
    <property type="entry name" value="GAF"/>
    <property type="match status" value="1"/>
</dbReference>
<dbReference type="SUPFAM" id="SSF55874">
    <property type="entry name" value="ATPase domain of HSP90 chaperone/DNA topoisomerase II/histidine kinase"/>
    <property type="match status" value="1"/>
</dbReference>
<organism evidence="8 9">
    <name type="scientific">Acaryochloris thomasi RCC1774</name>
    <dbReference type="NCBI Taxonomy" id="1764569"/>
    <lineage>
        <taxon>Bacteria</taxon>
        <taxon>Bacillati</taxon>
        <taxon>Cyanobacteriota</taxon>
        <taxon>Cyanophyceae</taxon>
        <taxon>Acaryochloridales</taxon>
        <taxon>Acaryochloridaceae</taxon>
        <taxon>Acaryochloris</taxon>
        <taxon>Acaryochloris thomasi</taxon>
    </lineage>
</organism>
<dbReference type="Gene3D" id="3.30.450.40">
    <property type="match status" value="1"/>
</dbReference>
<dbReference type="Pfam" id="PF00512">
    <property type="entry name" value="HisKA"/>
    <property type="match status" value="1"/>
</dbReference>
<reference evidence="8 9" key="1">
    <citation type="journal article" date="2018" name="Sci. Rep.">
        <title>A novel species of the marine cyanobacterium Acaryochloris with a unique pigment content and lifestyle.</title>
        <authorList>
            <person name="Partensky F."/>
            <person name="Six C."/>
            <person name="Ratin M."/>
            <person name="Garczarek L."/>
            <person name="Vaulot D."/>
            <person name="Probert I."/>
            <person name="Calteau A."/>
            <person name="Gourvil P."/>
            <person name="Marie D."/>
            <person name="Grebert T."/>
            <person name="Bouchier C."/>
            <person name="Le Panse S."/>
            <person name="Gachenot M."/>
            <person name="Rodriguez F."/>
            <person name="Garrido J.L."/>
        </authorList>
    </citation>
    <scope>NUCLEOTIDE SEQUENCE [LARGE SCALE GENOMIC DNA]</scope>
    <source>
        <strain evidence="8 9">RCC1774</strain>
    </source>
</reference>
<dbReference type="FunFam" id="3.30.565.10:FF:000006">
    <property type="entry name" value="Sensor histidine kinase WalK"/>
    <property type="match status" value="1"/>
</dbReference>
<feature type="domain" description="Histidine kinase" evidence="7">
    <location>
        <begin position="418"/>
        <end position="641"/>
    </location>
</feature>
<dbReference type="InterPro" id="IPR005467">
    <property type="entry name" value="His_kinase_dom"/>
</dbReference>
<dbReference type="EC" id="2.7.13.3" evidence="2"/>
<dbReference type="InterPro" id="IPR003594">
    <property type="entry name" value="HATPase_dom"/>
</dbReference>
<keyword evidence="4 8" id="KW-0808">Transferase</keyword>
<dbReference type="SUPFAM" id="SSF47384">
    <property type="entry name" value="Homodimeric domain of signal transducing histidine kinase"/>
    <property type="match status" value="1"/>
</dbReference>
<dbReference type="SMART" id="SM00065">
    <property type="entry name" value="GAF"/>
    <property type="match status" value="1"/>
</dbReference>
<dbReference type="InterPro" id="IPR004358">
    <property type="entry name" value="Sig_transdc_His_kin-like_C"/>
</dbReference>
<name>A0A2W1JMD8_9CYAN</name>
<dbReference type="Pfam" id="PF02518">
    <property type="entry name" value="HATPase_c"/>
    <property type="match status" value="1"/>
</dbReference>
<evidence type="ECO:0000256" key="5">
    <source>
        <dbReference type="ARBA" id="ARBA00022777"/>
    </source>
</evidence>
<accession>A0A2W1JMD8</accession>
<dbReference type="GO" id="GO:0005886">
    <property type="term" value="C:plasma membrane"/>
    <property type="evidence" value="ECO:0007669"/>
    <property type="project" value="TreeGrafter"/>
</dbReference>
<dbReference type="InterPro" id="IPR003661">
    <property type="entry name" value="HisK_dim/P_dom"/>
</dbReference>
<evidence type="ECO:0000256" key="4">
    <source>
        <dbReference type="ARBA" id="ARBA00022679"/>
    </source>
</evidence>
<dbReference type="SUPFAM" id="SSF55781">
    <property type="entry name" value="GAF domain-like"/>
    <property type="match status" value="1"/>
</dbReference>
<evidence type="ECO:0000256" key="3">
    <source>
        <dbReference type="ARBA" id="ARBA00022553"/>
    </source>
</evidence>
<dbReference type="PANTHER" id="PTHR45569">
    <property type="entry name" value="SENSOR PROTEIN KDPD"/>
    <property type="match status" value="1"/>
</dbReference>
<proteinExistence type="predicted"/>
<evidence type="ECO:0000256" key="1">
    <source>
        <dbReference type="ARBA" id="ARBA00000085"/>
    </source>
</evidence>
<dbReference type="InterPro" id="IPR029016">
    <property type="entry name" value="GAF-like_dom_sf"/>
</dbReference>
<evidence type="ECO:0000256" key="2">
    <source>
        <dbReference type="ARBA" id="ARBA00012438"/>
    </source>
</evidence>
<keyword evidence="9" id="KW-1185">Reference proteome</keyword>
<dbReference type="Pfam" id="PF10069">
    <property type="entry name" value="DICT"/>
    <property type="match status" value="1"/>
</dbReference>
<dbReference type="InterPro" id="IPR036097">
    <property type="entry name" value="HisK_dim/P_sf"/>
</dbReference>
<dbReference type="OrthoDB" id="524899at2"/>
<comment type="caution">
    <text evidence="8">The sequence shown here is derived from an EMBL/GenBank/DDBJ whole genome shotgun (WGS) entry which is preliminary data.</text>
</comment>
<evidence type="ECO:0000313" key="8">
    <source>
        <dbReference type="EMBL" id="PZD74478.1"/>
    </source>
</evidence>
<sequence length="657" mass="73038">MPMTDSLLQALRTELPQLRSQIYFKSALTALSHALEDVVLKGDDQPLVIANFQQERFYHQEIRRYERIAGLTNHVYVLAAPERESGFAVSSGLYESVPLAPADALSQEWHLVVLSSRFAACLICREQSDGAVMDSARRFEGFWGFDRQVSTRAAQWLLQRVVEYRPELALKVTQTLSTYGLDTAPLLSSSIVSDLTDSSIFGQRLMTYLQASQYKLLKAYQALDDKSQQERLLNVVTTAIRRSLEPEEILSTAVAELGQVFSQCRCLFYRCQATDAEVTISYEFVPSGMKPLTGRPWSLDNPLMKVALSQERATALSNVADAPVTQSLPQIQAIADQFNIRAWLLMPIQYQGTVLGMVELHCGVSDASRWRESDIVLVEALATQVGVALSQADMFTKSELLNQQLQALERTQTNLLNIVGHELRTPLSTIQVCLESLEGEPSMAEEIRQIMLETALGDTARMRKLIGDFLLLSRLESKQEKLQTGLIEFDEILAMAISGLNTNQSGPHPEIKVQIPADLPPVNIDGEGLLVVLIKLLENACKFTPADGRITVNAEVQSSQAQDDLQVKVEDTGRGIEPEQLQTIFNSFYQGEDYLRRSVGGTGLGLSICRQIIKTMAGEIWAESEGYDRGSTFYLRIPLDSFQATTTEPVAEQSSVK</sequence>
<dbReference type="SMART" id="SM00387">
    <property type="entry name" value="HATPase_c"/>
    <property type="match status" value="1"/>
</dbReference>
<evidence type="ECO:0000256" key="6">
    <source>
        <dbReference type="ARBA" id="ARBA00023012"/>
    </source>
</evidence>
<keyword evidence="5 8" id="KW-0418">Kinase</keyword>
<evidence type="ECO:0000313" key="9">
    <source>
        <dbReference type="Proteomes" id="UP000248857"/>
    </source>
</evidence>
<dbReference type="InterPro" id="IPR052023">
    <property type="entry name" value="Histidine_kinase_KdpD"/>
</dbReference>
<dbReference type="GO" id="GO:0000155">
    <property type="term" value="F:phosphorelay sensor kinase activity"/>
    <property type="evidence" value="ECO:0007669"/>
    <property type="project" value="InterPro"/>
</dbReference>